<dbReference type="SUPFAM" id="SSF47413">
    <property type="entry name" value="lambda repressor-like DNA-binding domains"/>
    <property type="match status" value="1"/>
</dbReference>
<dbReference type="Pfam" id="PF01381">
    <property type="entry name" value="HTH_3"/>
    <property type="match status" value="1"/>
</dbReference>
<dbReference type="RefSeq" id="WP_276646704.1">
    <property type="nucleotide sequence ID" value="NZ_JAAZCD010000192.1"/>
</dbReference>
<organism evidence="2 3">
    <name type="scientific">Trichococcus flocculiformis</name>
    <dbReference type="NCBI Taxonomy" id="82803"/>
    <lineage>
        <taxon>Bacteria</taxon>
        <taxon>Bacillati</taxon>
        <taxon>Bacillota</taxon>
        <taxon>Bacilli</taxon>
        <taxon>Lactobacillales</taxon>
        <taxon>Carnobacteriaceae</taxon>
        <taxon>Trichococcus</taxon>
    </lineage>
</organism>
<proteinExistence type="predicted"/>
<feature type="domain" description="HTH cro/C1-type" evidence="1">
    <location>
        <begin position="4"/>
        <end position="37"/>
    </location>
</feature>
<dbReference type="EMBL" id="JAAZCD010000192">
    <property type="protein sequence ID" value="NLD32280.1"/>
    <property type="molecule type" value="Genomic_DNA"/>
</dbReference>
<protein>
    <submittedName>
        <fullName evidence="2">Helix-turn-helix transcriptional regulator</fullName>
    </submittedName>
</protein>
<evidence type="ECO:0000259" key="1">
    <source>
        <dbReference type="PROSITE" id="PS50943"/>
    </source>
</evidence>
<dbReference type="CDD" id="cd00093">
    <property type="entry name" value="HTH_XRE"/>
    <property type="match status" value="1"/>
</dbReference>
<accession>A0A847D6S7</accession>
<dbReference type="Gene3D" id="1.10.260.40">
    <property type="entry name" value="lambda repressor-like DNA-binding domains"/>
    <property type="match status" value="1"/>
</dbReference>
<dbReference type="GO" id="GO:0003677">
    <property type="term" value="F:DNA binding"/>
    <property type="evidence" value="ECO:0007669"/>
    <property type="project" value="InterPro"/>
</dbReference>
<gene>
    <name evidence="2" type="ORF">GX662_08490</name>
</gene>
<dbReference type="Proteomes" id="UP000589373">
    <property type="component" value="Unassembled WGS sequence"/>
</dbReference>
<comment type="caution">
    <text evidence="2">The sequence shown here is derived from an EMBL/GenBank/DDBJ whole genome shotgun (WGS) entry which is preliminary data.</text>
</comment>
<dbReference type="PROSITE" id="PS50943">
    <property type="entry name" value="HTH_CROC1"/>
    <property type="match status" value="1"/>
</dbReference>
<name>A0A847D6S7_9LACT</name>
<evidence type="ECO:0000313" key="3">
    <source>
        <dbReference type="Proteomes" id="UP000589373"/>
    </source>
</evidence>
<dbReference type="AlphaFoldDB" id="A0A847D6S7"/>
<sequence>MDQLANMRKAIGYTQRDMAKEFGISVQAYYRKEKGYTPFTDEEKVIFRDLVKSMFPFVTIDSLFFSENAKKYKVENFPGQDQIEGDGDERGK</sequence>
<dbReference type="InterPro" id="IPR010982">
    <property type="entry name" value="Lambda_DNA-bd_dom_sf"/>
</dbReference>
<dbReference type="InterPro" id="IPR001387">
    <property type="entry name" value="Cro/C1-type_HTH"/>
</dbReference>
<reference evidence="2 3" key="1">
    <citation type="journal article" date="2020" name="Biotechnol. Biofuels">
        <title>New insights from the biogas microbiome by comprehensive genome-resolved metagenomics of nearly 1600 species originating from multiple anaerobic digesters.</title>
        <authorList>
            <person name="Campanaro S."/>
            <person name="Treu L."/>
            <person name="Rodriguez-R L.M."/>
            <person name="Kovalovszki A."/>
            <person name="Ziels R.M."/>
            <person name="Maus I."/>
            <person name="Zhu X."/>
            <person name="Kougias P.G."/>
            <person name="Basile A."/>
            <person name="Luo G."/>
            <person name="Schluter A."/>
            <person name="Konstantinidis K.T."/>
            <person name="Angelidaki I."/>
        </authorList>
    </citation>
    <scope>NUCLEOTIDE SEQUENCE [LARGE SCALE GENOMIC DNA]</scope>
    <source>
        <strain evidence="2">AS07pgkLD_105</strain>
    </source>
</reference>
<evidence type="ECO:0000313" key="2">
    <source>
        <dbReference type="EMBL" id="NLD32280.1"/>
    </source>
</evidence>